<organism evidence="3 4">
    <name type="scientific">Nocardioides panacis</name>
    <dbReference type="NCBI Taxonomy" id="2849501"/>
    <lineage>
        <taxon>Bacteria</taxon>
        <taxon>Bacillati</taxon>
        <taxon>Actinomycetota</taxon>
        <taxon>Actinomycetes</taxon>
        <taxon>Propionibacteriales</taxon>
        <taxon>Nocardioidaceae</taxon>
        <taxon>Nocardioides</taxon>
    </lineage>
</organism>
<dbReference type="PANTHER" id="PTHR30222">
    <property type="entry name" value="SPERMIDINE/PUTRESCINE-BINDING PERIPLASMIC PROTEIN"/>
    <property type="match status" value="1"/>
</dbReference>
<gene>
    <name evidence="3" type="ORF">KRR39_14345</name>
</gene>
<dbReference type="PROSITE" id="PS51257">
    <property type="entry name" value="PROKAR_LIPOPROTEIN"/>
    <property type="match status" value="1"/>
</dbReference>
<keyword evidence="1 2" id="KW-0732">Signal</keyword>
<dbReference type="CDD" id="cd13588">
    <property type="entry name" value="PBP2_polyamine_1"/>
    <property type="match status" value="1"/>
</dbReference>
<evidence type="ECO:0000256" key="1">
    <source>
        <dbReference type="ARBA" id="ARBA00022729"/>
    </source>
</evidence>
<dbReference type="Pfam" id="PF13416">
    <property type="entry name" value="SBP_bac_8"/>
    <property type="match status" value="1"/>
</dbReference>
<protein>
    <submittedName>
        <fullName evidence="3">ABC transporter substrate-binding protein</fullName>
    </submittedName>
</protein>
<name>A0A975SVS0_9ACTN</name>
<sequence length="404" mass="43264">MKKITAIASAVVLAAGLAACGTTSGGGGGGGGGTSAGAGTFTAPDVPMKKSLGAMEGQVNILAWPGYAEDGSNDKSVDWVTPFEKKTGCQANVKYFGTSDEALTLMKTGQYDVVSASGDASLRLIASGDAAPVNTALLKSYPDIQPFLKDRAWNSVNGQMYGVPQGWGANLLMWRKDKVKPAPTGWDAVFEKNPPYAGKITAYDSPIYIADAALHLMNTQPDLGIKNPYALDQKQLDAAVAVLKQQRPQISEYWSDYLKEQQAFTSGDTLIGTTWQFIANLVEADKVPVGVLFPSKGSTGWSDTWMVSSKSKNSNCAYAWMDYIAGPSANAQSAEYFGEAPANAKACDLTTDKSFCATYHAADKAYADKIWYWTTPIKQCLDGRKDATCTDYGQWTQAWTEIKG</sequence>
<dbReference type="EMBL" id="CP077062">
    <property type="protein sequence ID" value="QWZ06721.1"/>
    <property type="molecule type" value="Genomic_DNA"/>
</dbReference>
<dbReference type="InterPro" id="IPR006059">
    <property type="entry name" value="SBP"/>
</dbReference>
<dbReference type="AlphaFoldDB" id="A0A975SVS0"/>
<reference evidence="3" key="1">
    <citation type="submission" date="2021-06" db="EMBL/GenBank/DDBJ databases">
        <title>Complete genome sequence of Nocardioides sp. G188.</title>
        <authorList>
            <person name="Im W.-T."/>
        </authorList>
    </citation>
    <scope>NUCLEOTIDE SEQUENCE</scope>
    <source>
        <strain evidence="3">G188</strain>
    </source>
</reference>
<evidence type="ECO:0000256" key="2">
    <source>
        <dbReference type="SAM" id="SignalP"/>
    </source>
</evidence>
<evidence type="ECO:0000313" key="3">
    <source>
        <dbReference type="EMBL" id="QWZ06721.1"/>
    </source>
</evidence>
<evidence type="ECO:0000313" key="4">
    <source>
        <dbReference type="Proteomes" id="UP000683575"/>
    </source>
</evidence>
<dbReference type="PANTHER" id="PTHR30222:SF18">
    <property type="entry name" value="BIFUNCTIONAL POLYHYDROXYBUTYRATE SYNTHASE _ ABC TRANSPORTER PERIPLASMIC BINDING PROTEIN-RELATED"/>
    <property type="match status" value="1"/>
</dbReference>
<dbReference type="RefSeq" id="WP_216937868.1">
    <property type="nucleotide sequence ID" value="NZ_CP077062.1"/>
</dbReference>
<dbReference type="Proteomes" id="UP000683575">
    <property type="component" value="Chromosome"/>
</dbReference>
<proteinExistence type="predicted"/>
<keyword evidence="4" id="KW-1185">Reference proteome</keyword>
<dbReference type="KEGG" id="nps:KRR39_14345"/>
<feature type="signal peptide" evidence="2">
    <location>
        <begin position="1"/>
        <end position="20"/>
    </location>
</feature>
<accession>A0A975SVS0</accession>
<feature type="chain" id="PRO_5039368228" evidence="2">
    <location>
        <begin position="21"/>
        <end position="404"/>
    </location>
</feature>